<feature type="compositionally biased region" description="Polar residues" evidence="1">
    <location>
        <begin position="42"/>
        <end position="52"/>
    </location>
</feature>
<evidence type="ECO:0000313" key="3">
    <source>
        <dbReference type="Proteomes" id="UP000372890"/>
    </source>
</evidence>
<name>A0A484YAY7_ECOLX</name>
<reference evidence="2 3" key="1">
    <citation type="submission" date="2019-03" db="EMBL/GenBank/DDBJ databases">
        <authorList>
            <consortium name="Pathogen Informatics"/>
        </authorList>
    </citation>
    <scope>NUCLEOTIDE SEQUENCE [LARGE SCALE GENOMIC DNA]</scope>
    <source>
        <strain evidence="2 3">NCTC9001</strain>
    </source>
</reference>
<dbReference type="EMBL" id="CAADIS010000005">
    <property type="protein sequence ID" value="VFS33204.1"/>
    <property type="molecule type" value="Genomic_DNA"/>
</dbReference>
<evidence type="ECO:0000256" key="1">
    <source>
        <dbReference type="SAM" id="MobiDB-lite"/>
    </source>
</evidence>
<dbReference type="AlphaFoldDB" id="A0A484YAY7"/>
<sequence length="72" mass="8118">MVDCIGKCLAIARKPRINQRKSAAGFYGELINIIQPARPGTPLQSGVEQRQHQQTKPKKQGRNFPVELMFAR</sequence>
<organism evidence="2 3">
    <name type="scientific">Escherichia coli</name>
    <dbReference type="NCBI Taxonomy" id="562"/>
    <lineage>
        <taxon>Bacteria</taxon>
        <taxon>Pseudomonadati</taxon>
        <taxon>Pseudomonadota</taxon>
        <taxon>Gammaproteobacteria</taxon>
        <taxon>Enterobacterales</taxon>
        <taxon>Enterobacteriaceae</taxon>
        <taxon>Escherichia</taxon>
    </lineage>
</organism>
<protein>
    <submittedName>
        <fullName evidence="2">Uncharacterized protein</fullName>
    </submittedName>
</protein>
<gene>
    <name evidence="2" type="ORF">NCTC9001_04641</name>
</gene>
<feature type="region of interest" description="Disordered" evidence="1">
    <location>
        <begin position="39"/>
        <end position="66"/>
    </location>
</feature>
<accession>A0A484YAY7</accession>
<proteinExistence type="predicted"/>
<evidence type="ECO:0000313" key="2">
    <source>
        <dbReference type="EMBL" id="VFS33204.1"/>
    </source>
</evidence>
<dbReference type="Proteomes" id="UP000372890">
    <property type="component" value="Unassembled WGS sequence"/>
</dbReference>